<protein>
    <submittedName>
        <fullName evidence="3">NB-LRR resistance-like protein RC82</fullName>
    </submittedName>
    <submittedName>
        <fullName evidence="2">NB-LRR resistance-like protein RGC3</fullName>
    </submittedName>
</protein>
<dbReference type="SUPFAM" id="SSF52540">
    <property type="entry name" value="P-loop containing nucleoside triphosphate hydrolases"/>
    <property type="match status" value="1"/>
</dbReference>
<dbReference type="GO" id="GO:0006952">
    <property type="term" value="P:defense response"/>
    <property type="evidence" value="ECO:0007669"/>
    <property type="project" value="InterPro"/>
</dbReference>
<dbReference type="Pfam" id="PF00931">
    <property type="entry name" value="NB-ARC"/>
    <property type="match status" value="1"/>
</dbReference>
<dbReference type="AlphaFoldDB" id="K4KG18"/>
<name>K4KG18_GERHY</name>
<dbReference type="PANTHER" id="PTHR11017">
    <property type="entry name" value="LEUCINE-RICH REPEAT-CONTAINING PROTEIN"/>
    <property type="match status" value="1"/>
</dbReference>
<feature type="domain" description="NB-ARC" evidence="1">
    <location>
        <begin position="1"/>
        <end position="145"/>
    </location>
</feature>
<dbReference type="GO" id="GO:0043531">
    <property type="term" value="F:ADP binding"/>
    <property type="evidence" value="ECO:0007669"/>
    <property type="project" value="InterPro"/>
</dbReference>
<dbReference type="PANTHER" id="PTHR11017:SF544">
    <property type="entry name" value="ADP-RIBOSYL CYCLASE_CYCLIC ADP-RIBOSE HYDROLASE"/>
    <property type="match status" value="1"/>
</dbReference>
<feature type="non-terminal residue" evidence="3">
    <location>
        <position position="167"/>
    </location>
</feature>
<feature type="non-terminal residue" evidence="3">
    <location>
        <position position="1"/>
    </location>
</feature>
<evidence type="ECO:0000313" key="3">
    <source>
        <dbReference type="EMBL" id="AFU97135.1"/>
    </source>
</evidence>
<dbReference type="InterPro" id="IPR002182">
    <property type="entry name" value="NB-ARC"/>
</dbReference>
<evidence type="ECO:0000259" key="1">
    <source>
        <dbReference type="Pfam" id="PF00931"/>
    </source>
</evidence>
<dbReference type="EMBL" id="JX399739">
    <property type="protein sequence ID" value="AFU97135.1"/>
    <property type="molecule type" value="Genomic_DNA"/>
</dbReference>
<reference evidence="3" key="1">
    <citation type="journal article" date="2012" name="Sci. Hortic.">
        <title>Cloning and characterization of resistance gene candidate sequences and molecular marker development in gerbera (Gerbera hybrida).</title>
        <authorList>
            <person name="Song X."/>
            <person name="Deng Z."/>
            <person name="Gong L."/>
            <person name="Hu J."/>
            <person name="Ma Q."/>
        </authorList>
    </citation>
    <scope>NUCLEOTIDE SEQUENCE</scope>
</reference>
<proteinExistence type="predicted"/>
<accession>K4KG18</accession>
<dbReference type="InterPro" id="IPR044974">
    <property type="entry name" value="Disease_R_plants"/>
</dbReference>
<dbReference type="Gene3D" id="3.40.50.300">
    <property type="entry name" value="P-loop containing nucleotide triphosphate hydrolases"/>
    <property type="match status" value="1"/>
</dbReference>
<dbReference type="InterPro" id="IPR027417">
    <property type="entry name" value="P-loop_NTPase"/>
</dbReference>
<organism evidence="3">
    <name type="scientific">Gerbera hybrida</name>
    <name type="common">Daisy</name>
    <dbReference type="NCBI Taxonomy" id="18101"/>
    <lineage>
        <taxon>Eukaryota</taxon>
        <taxon>Viridiplantae</taxon>
        <taxon>Streptophyta</taxon>
        <taxon>Embryophyta</taxon>
        <taxon>Tracheophyta</taxon>
        <taxon>Spermatophyta</taxon>
        <taxon>Magnoliopsida</taxon>
        <taxon>eudicotyledons</taxon>
        <taxon>Gunneridae</taxon>
        <taxon>Pentapetalae</taxon>
        <taxon>asterids</taxon>
        <taxon>campanulids</taxon>
        <taxon>Asterales</taxon>
        <taxon>Asteraceae</taxon>
        <taxon>Mutisioideae</taxon>
        <taxon>Mutisieae</taxon>
        <taxon>Gerbera</taxon>
    </lineage>
</organism>
<dbReference type="EMBL" id="JX399664">
    <property type="protein sequence ID" value="AFU97062.1"/>
    <property type="molecule type" value="Genomic_DNA"/>
</dbReference>
<sequence>GGVGKTTIARSVFREVSNQFDNTRFVKNVREVSEKSGLHSVQRDLLFSMDRNMEIDNVSQGTLMIRKMFCRQKVLLVLDDVDQISQLDALAGDHNWFGEGSRIIITTRDERLLLAHGINEDIYNVDLLNGDEALQLFSLYAFRMNSPRKDYEKQSRLVVHYAAGLPL</sequence>
<evidence type="ECO:0000313" key="2">
    <source>
        <dbReference type="EMBL" id="AFU97062.1"/>
    </source>
</evidence>